<evidence type="ECO:0000259" key="6">
    <source>
        <dbReference type="PROSITE" id="PS50011"/>
    </source>
</evidence>
<dbReference type="EMBL" id="LKMD01000102">
    <property type="protein sequence ID" value="PIA98191.1"/>
    <property type="molecule type" value="Genomic_DNA"/>
</dbReference>
<keyword evidence="3" id="KW-0547">Nucleotide-binding</keyword>
<evidence type="ECO:0000256" key="3">
    <source>
        <dbReference type="ARBA" id="ARBA00022741"/>
    </source>
</evidence>
<keyword evidence="5" id="KW-0067">ATP-binding</keyword>
<dbReference type="SMART" id="SM00220">
    <property type="entry name" value="S_TKc"/>
    <property type="match status" value="1"/>
</dbReference>
<dbReference type="InterPro" id="IPR051175">
    <property type="entry name" value="CLK_kinases"/>
</dbReference>
<dbReference type="OrthoDB" id="5979581at2759"/>
<evidence type="ECO:0000313" key="7">
    <source>
        <dbReference type="EMBL" id="PIA98191.1"/>
    </source>
</evidence>
<dbReference type="Proteomes" id="UP001302367">
    <property type="component" value="Chromosome 2"/>
</dbReference>
<dbReference type="GO" id="GO:0043484">
    <property type="term" value="P:regulation of RNA splicing"/>
    <property type="evidence" value="ECO:0007669"/>
    <property type="project" value="TreeGrafter"/>
</dbReference>
<sequence>MPFICPSIRNLRISSSKLRPGSNLPFCLPRRRISSSPTWIEEETLAGYKSSKYYPVKIGETIQDTYKIRVKLGYGRHSTTWLCTDLQNSFKVLKILTANDGVSREAQVLKHVRDSATESQSPGKYCVRRAEDIFVIPGKKGNRHQCFVFEPLGPNLLESASQRKRTSRNGFHIDEVRWMTVYFVHALDFLHQHGVVHTDLKLDNIQLTLPDNEKEILDAFVSAAEAENPSTIRTNADGAPVYTSRQMFQDELTFPILCDLGSAKLGKPPHEGLVQALPYRAPEVMLGASWDSKIDIWSLGVLIWELVLGERLFGEKSQETSLELMLRYLGPPPDEFLQRCSRRDEYFDSNDHWRHGKIERMDLEDRVEMTMDMPLFFDFLRSMLRWDPRERLSALELLEHPWLRV</sequence>
<evidence type="ECO:0000256" key="2">
    <source>
        <dbReference type="ARBA" id="ARBA00022679"/>
    </source>
</evidence>
<organism evidence="7 9">
    <name type="scientific">Cercospora beticola</name>
    <name type="common">Sugarbeet leaf spot fungus</name>
    <dbReference type="NCBI Taxonomy" id="122368"/>
    <lineage>
        <taxon>Eukaryota</taxon>
        <taxon>Fungi</taxon>
        <taxon>Dikarya</taxon>
        <taxon>Ascomycota</taxon>
        <taxon>Pezizomycotina</taxon>
        <taxon>Dothideomycetes</taxon>
        <taxon>Dothideomycetidae</taxon>
        <taxon>Mycosphaerellales</taxon>
        <taxon>Mycosphaerellaceae</taxon>
        <taxon>Cercospora</taxon>
    </lineage>
</organism>
<evidence type="ECO:0000313" key="8">
    <source>
        <dbReference type="EMBL" id="WPA99007.1"/>
    </source>
</evidence>
<dbReference type="InterPro" id="IPR000719">
    <property type="entry name" value="Prot_kinase_dom"/>
</dbReference>
<keyword evidence="1" id="KW-0723">Serine/threonine-protein kinase</keyword>
<dbReference type="SUPFAM" id="SSF56112">
    <property type="entry name" value="Protein kinase-like (PK-like)"/>
    <property type="match status" value="1"/>
</dbReference>
<dbReference type="Pfam" id="PF00069">
    <property type="entry name" value="Pkinase"/>
    <property type="match status" value="2"/>
</dbReference>
<dbReference type="PROSITE" id="PS50011">
    <property type="entry name" value="PROTEIN_KINASE_DOM"/>
    <property type="match status" value="1"/>
</dbReference>
<name>A0A2G5I0B1_CERBT</name>
<evidence type="ECO:0000256" key="4">
    <source>
        <dbReference type="ARBA" id="ARBA00022777"/>
    </source>
</evidence>
<dbReference type="Proteomes" id="UP000230605">
    <property type="component" value="Chromosome 2"/>
</dbReference>
<dbReference type="PANTHER" id="PTHR45646:SF11">
    <property type="entry name" value="SERINE_THREONINE-PROTEIN KINASE DOA"/>
    <property type="match status" value="1"/>
</dbReference>
<dbReference type="InterPro" id="IPR011009">
    <property type="entry name" value="Kinase-like_dom_sf"/>
</dbReference>
<keyword evidence="10" id="KW-1185">Reference proteome</keyword>
<keyword evidence="4 7" id="KW-0418">Kinase</keyword>
<dbReference type="GO" id="GO:0004674">
    <property type="term" value="F:protein serine/threonine kinase activity"/>
    <property type="evidence" value="ECO:0007669"/>
    <property type="project" value="UniProtKB-KW"/>
</dbReference>
<evidence type="ECO:0000256" key="5">
    <source>
        <dbReference type="ARBA" id="ARBA00022840"/>
    </source>
</evidence>
<evidence type="ECO:0000256" key="1">
    <source>
        <dbReference type="ARBA" id="ARBA00022527"/>
    </source>
</evidence>
<evidence type="ECO:0000313" key="9">
    <source>
        <dbReference type="Proteomes" id="UP000230605"/>
    </source>
</evidence>
<dbReference type="AlphaFoldDB" id="A0A2G5I0B1"/>
<evidence type="ECO:0000313" key="10">
    <source>
        <dbReference type="Proteomes" id="UP001302367"/>
    </source>
</evidence>
<reference evidence="8 10" key="2">
    <citation type="submission" date="2023-09" db="EMBL/GenBank/DDBJ databases">
        <title>Complete-Gapless Cercospora beticola genome.</title>
        <authorList>
            <person name="Wyatt N.A."/>
            <person name="Spanner R.E."/>
            <person name="Bolton M.D."/>
        </authorList>
    </citation>
    <scope>NUCLEOTIDE SEQUENCE [LARGE SCALE GENOMIC DNA]</scope>
    <source>
        <strain evidence="8">Cb09-40</strain>
    </source>
</reference>
<reference evidence="7 9" key="1">
    <citation type="submission" date="2015-10" db="EMBL/GenBank/DDBJ databases">
        <title>The cercosporin biosynthetic gene cluster was horizontally transferred to several fungal lineages and shown to be expanded in Cercospora beticola based on microsynteny with recipient genomes.</title>
        <authorList>
            <person name="De Jonge R."/>
            <person name="Ebert M.K."/>
            <person name="Suttle J.C."/>
            <person name="Jurick Ii W.M."/>
            <person name="Secor G.A."/>
            <person name="Thomma B.P."/>
            <person name="Van De Peer Y."/>
            <person name="Bolton M.D."/>
        </authorList>
    </citation>
    <scope>NUCLEOTIDE SEQUENCE [LARGE SCALE GENOMIC DNA]</scope>
    <source>
        <strain evidence="7 9">09-40</strain>
    </source>
</reference>
<dbReference type="EMBL" id="CP134185">
    <property type="protein sequence ID" value="WPA99007.1"/>
    <property type="molecule type" value="Genomic_DNA"/>
</dbReference>
<dbReference type="GO" id="GO:0005524">
    <property type="term" value="F:ATP binding"/>
    <property type="evidence" value="ECO:0007669"/>
    <property type="project" value="UniProtKB-KW"/>
</dbReference>
<dbReference type="GO" id="GO:0005634">
    <property type="term" value="C:nucleus"/>
    <property type="evidence" value="ECO:0007669"/>
    <property type="project" value="TreeGrafter"/>
</dbReference>
<feature type="domain" description="Protein kinase" evidence="6">
    <location>
        <begin position="66"/>
        <end position="403"/>
    </location>
</feature>
<keyword evidence="2" id="KW-0808">Transferase</keyword>
<protein>
    <submittedName>
        <fullName evidence="7">SRSF protein kinase 3</fullName>
    </submittedName>
</protein>
<dbReference type="Gene3D" id="1.10.510.10">
    <property type="entry name" value="Transferase(Phosphotransferase) domain 1"/>
    <property type="match status" value="1"/>
</dbReference>
<dbReference type="Gene3D" id="3.30.200.20">
    <property type="entry name" value="Phosphorylase Kinase, domain 1"/>
    <property type="match status" value="1"/>
</dbReference>
<accession>A0A2G5I0B1</accession>
<proteinExistence type="predicted"/>
<gene>
    <name evidence="7" type="ORF">CB0940_06378</name>
    <name evidence="8" type="ORF">RHO25_003621</name>
</gene>
<dbReference type="PANTHER" id="PTHR45646">
    <property type="entry name" value="SERINE/THREONINE-PROTEIN KINASE DOA-RELATED"/>
    <property type="match status" value="1"/>
</dbReference>